<evidence type="ECO:0000313" key="16">
    <source>
        <dbReference type="Proteomes" id="UP000789831"/>
    </source>
</evidence>
<proteinExistence type="inferred from homology"/>
<feature type="transmembrane region" description="Helical" evidence="11">
    <location>
        <begin position="936"/>
        <end position="954"/>
    </location>
</feature>
<evidence type="ECO:0000256" key="11">
    <source>
        <dbReference type="SAM" id="Phobius"/>
    </source>
</evidence>
<comment type="similarity">
    <text evidence="2">Belongs to the EMC1 family.</text>
</comment>
<protein>
    <recommendedName>
        <fullName evidence="4">ER membrane protein complex subunit 1</fullName>
    </recommendedName>
</protein>
<evidence type="ECO:0000256" key="8">
    <source>
        <dbReference type="ARBA" id="ARBA00022989"/>
    </source>
</evidence>
<dbReference type="InterPro" id="IPR011047">
    <property type="entry name" value="Quinoprotein_ADH-like_sf"/>
</dbReference>
<evidence type="ECO:0000256" key="7">
    <source>
        <dbReference type="ARBA" id="ARBA00022824"/>
    </source>
</evidence>
<feature type="domain" description="ER membrane protein complex subunit 1 C-terminal" evidence="13">
    <location>
        <begin position="859"/>
        <end position="963"/>
    </location>
</feature>
<evidence type="ECO:0000256" key="12">
    <source>
        <dbReference type="SAM" id="SignalP"/>
    </source>
</evidence>
<dbReference type="PANTHER" id="PTHR21573:SF0">
    <property type="entry name" value="ER MEMBRANE PROTEIN COMPLEX SUBUNIT 1"/>
    <property type="match status" value="1"/>
</dbReference>
<evidence type="ECO:0000256" key="1">
    <source>
        <dbReference type="ARBA" id="ARBA00004115"/>
    </source>
</evidence>
<evidence type="ECO:0000256" key="9">
    <source>
        <dbReference type="ARBA" id="ARBA00023136"/>
    </source>
</evidence>
<dbReference type="Pfam" id="PF07774">
    <property type="entry name" value="EMC1_C"/>
    <property type="match status" value="2"/>
</dbReference>
<comment type="subcellular location">
    <subcellularLocation>
        <location evidence="1">Endoplasmic reticulum membrane</location>
        <topology evidence="1">Single-pass type I membrane protein</topology>
    </subcellularLocation>
</comment>
<dbReference type="InterPro" id="IPR058545">
    <property type="entry name" value="Beta-prop_EMC1_1st"/>
</dbReference>
<gene>
    <name evidence="15" type="ORF">AGERDE_LOCUS182</name>
</gene>
<keyword evidence="9 11" id="KW-0472">Membrane</keyword>
<keyword evidence="16" id="KW-1185">Reference proteome</keyword>
<dbReference type="SUPFAM" id="SSF50998">
    <property type="entry name" value="Quinoprotein alcohol dehydrogenase-like"/>
    <property type="match status" value="1"/>
</dbReference>
<dbReference type="Pfam" id="PF25293">
    <property type="entry name" value="Beta-prop_EMC1_N"/>
    <property type="match status" value="1"/>
</dbReference>
<feature type="domain" description="EMC1 first beta-propeller" evidence="14">
    <location>
        <begin position="28"/>
        <end position="420"/>
    </location>
</feature>
<dbReference type="OrthoDB" id="28092at2759"/>
<dbReference type="GO" id="GO:0072546">
    <property type="term" value="C:EMC complex"/>
    <property type="evidence" value="ECO:0007669"/>
    <property type="project" value="InterPro"/>
</dbReference>
<organism evidence="15 16">
    <name type="scientific">Ambispora gerdemannii</name>
    <dbReference type="NCBI Taxonomy" id="144530"/>
    <lineage>
        <taxon>Eukaryota</taxon>
        <taxon>Fungi</taxon>
        <taxon>Fungi incertae sedis</taxon>
        <taxon>Mucoromycota</taxon>
        <taxon>Glomeromycotina</taxon>
        <taxon>Glomeromycetes</taxon>
        <taxon>Archaeosporales</taxon>
        <taxon>Ambisporaceae</taxon>
        <taxon>Ambispora</taxon>
    </lineage>
</organism>
<name>A0A9N8V073_9GLOM</name>
<comment type="subunit">
    <text evidence="3">Component of the ER membrane protein complex (EMC).</text>
</comment>
<keyword evidence="6 12" id="KW-0732">Signal</keyword>
<accession>A0A9N8V073</accession>
<dbReference type="Proteomes" id="UP000789831">
    <property type="component" value="Unassembled WGS sequence"/>
</dbReference>
<keyword evidence="10" id="KW-0325">Glycoprotein</keyword>
<keyword evidence="8 11" id="KW-1133">Transmembrane helix</keyword>
<evidence type="ECO:0000256" key="3">
    <source>
        <dbReference type="ARBA" id="ARBA00011276"/>
    </source>
</evidence>
<keyword evidence="5 11" id="KW-0812">Transmembrane</keyword>
<feature type="signal peptide" evidence="12">
    <location>
        <begin position="1"/>
        <end position="27"/>
    </location>
</feature>
<dbReference type="EMBL" id="CAJVPL010000008">
    <property type="protein sequence ID" value="CAG8433616.1"/>
    <property type="molecule type" value="Genomic_DNA"/>
</dbReference>
<dbReference type="PANTHER" id="PTHR21573">
    <property type="entry name" value="ER MEMBRANE PROTEIN COMPLEX SUBUNIT 1"/>
    <property type="match status" value="1"/>
</dbReference>
<comment type="caution">
    <text evidence="15">The sequence shown here is derived from an EMBL/GenBank/DDBJ whole genome shotgun (WGS) entry which is preliminary data.</text>
</comment>
<reference evidence="15" key="1">
    <citation type="submission" date="2021-06" db="EMBL/GenBank/DDBJ databases">
        <authorList>
            <person name="Kallberg Y."/>
            <person name="Tangrot J."/>
            <person name="Rosling A."/>
        </authorList>
    </citation>
    <scope>NUCLEOTIDE SEQUENCE</scope>
    <source>
        <strain evidence="15">MT106</strain>
    </source>
</reference>
<sequence length="964" mass="108227">MTMRNSRNHFIISFITLLLLLVLHVQGLYENQAGINDWHNKFVGTPKISLFRGSSILVATDRNVLASLNARNGSVDAVSISNKDGYNIIRYWAVESGFLLWEHKVAEKTGNSNDNSNDLWPTIDILFAVDNSAIFVLLDGSVVLKLTTNDGQQLWKKTINENSSKTTTFTRIVQYGAALQAVGLKTTNNKSYAIEVITLDATIGDVLKTIILSSKIEGAKDVIVIGGETNSGYVVWKEEPNMRVNRLGTKDIDGAPLKPLYGDVINSFANANGPLEIINLNLGPRTEFLCQVPTKIGAAAAVFKIDPEGDRLAVLYEFEDRPGKSVYSATIDKNNRLIVSRSSTSSNDSIKVEIIAPASRSVLAIHDVPHLYFESGTIQKSILNVINRQKEIITYRILSLSSDGSLYCWKDGTVSWKREESLAHAIQAEFLDLPERKLWSQEIDELAEQTEDAETITPFHRYIRRLITHLYRLQDLSLYIVTYINHLFTGDYSSPSLSSSPDNNKQGLYRDTFGFRKLLIFVTPKKLVALNTANKGEVAWSRYFGDYDLTQIFIVRTAMIKYPPVLVAIGIESKLDITPFTHLFRINAITGKDFVPGSNNDDLPSSLSLSFIHKEVYKLPIEEPEERTHVLALVDKELKVYLYPETLGSLKVFKDFALSSSFYFTLIDPVGGNHLAGYRVKLSRSNYTSPFESDLLWAINFPENESIAAIAKRNLHENVASLGRVLGDRSVLYKYLNPHLVAIATFTNTKVTTSSLNLYLIDVVKGTILYHSVHENVGSSYPVHILQIENYILYYFWSEGEEGRASTEKGFITVVFDLYESANKDERVDSPAFSSFAHERPHVSAQAFIFPYAVKALGRFLDPRRPLGPLTNEDKEEMLIPYEPALPDSKQLISSYNLTVKSTSLVLAYGLDIFFTRVAPSKTFDVLNEDFSKSTLLVTIFGLVLGIIITRPMVRRKNVNARWY</sequence>
<keyword evidence="7" id="KW-0256">Endoplasmic reticulum</keyword>
<evidence type="ECO:0000256" key="4">
    <source>
        <dbReference type="ARBA" id="ARBA00020824"/>
    </source>
</evidence>
<feature type="chain" id="PRO_5040195363" description="ER membrane protein complex subunit 1" evidence="12">
    <location>
        <begin position="28"/>
        <end position="964"/>
    </location>
</feature>
<evidence type="ECO:0000259" key="14">
    <source>
        <dbReference type="Pfam" id="PF25293"/>
    </source>
</evidence>
<dbReference type="InterPro" id="IPR011678">
    <property type="entry name" value="EMC1_C"/>
</dbReference>
<dbReference type="GO" id="GO:0034975">
    <property type="term" value="P:protein folding in endoplasmic reticulum"/>
    <property type="evidence" value="ECO:0007669"/>
    <property type="project" value="TreeGrafter"/>
</dbReference>
<evidence type="ECO:0000313" key="15">
    <source>
        <dbReference type="EMBL" id="CAG8433616.1"/>
    </source>
</evidence>
<evidence type="ECO:0000256" key="5">
    <source>
        <dbReference type="ARBA" id="ARBA00022692"/>
    </source>
</evidence>
<dbReference type="AlphaFoldDB" id="A0A9N8V073"/>
<feature type="domain" description="ER membrane protein complex subunit 1 C-terminal" evidence="13">
    <location>
        <begin position="789"/>
        <end position="858"/>
    </location>
</feature>
<evidence type="ECO:0000256" key="6">
    <source>
        <dbReference type="ARBA" id="ARBA00022729"/>
    </source>
</evidence>
<evidence type="ECO:0000256" key="10">
    <source>
        <dbReference type="ARBA" id="ARBA00023180"/>
    </source>
</evidence>
<evidence type="ECO:0000259" key="13">
    <source>
        <dbReference type="Pfam" id="PF07774"/>
    </source>
</evidence>
<evidence type="ECO:0000256" key="2">
    <source>
        <dbReference type="ARBA" id="ARBA00007904"/>
    </source>
</evidence>
<dbReference type="InterPro" id="IPR026895">
    <property type="entry name" value="EMC1"/>
</dbReference>